<comment type="caution">
    <text evidence="2">The sequence shown here is derived from an EMBL/GenBank/DDBJ whole genome shotgun (WGS) entry which is preliminary data.</text>
</comment>
<dbReference type="EMBL" id="QLTK01000001">
    <property type="protein sequence ID" value="RAS39347.1"/>
    <property type="molecule type" value="Genomic_DNA"/>
</dbReference>
<evidence type="ECO:0000256" key="1">
    <source>
        <dbReference type="SAM" id="MobiDB-lite"/>
    </source>
</evidence>
<dbReference type="AlphaFoldDB" id="A0A329CZ49"/>
<feature type="region of interest" description="Disordered" evidence="1">
    <location>
        <begin position="77"/>
        <end position="97"/>
    </location>
</feature>
<protein>
    <submittedName>
        <fullName evidence="2">Uncharacterized protein</fullName>
    </submittedName>
</protein>
<sequence length="135" mass="14814">MPPLPFVRHRDLATRMIQRDGRLTPLPQPAPESRWSFPAPLGDAEVVMLPFTEGLAVSRHLRVGTMDSWLATAALRDIRNPDTPPPQPNDEQGRSTQQFVVDVVIAQNGTTRRATATGRDIYAVTAPIVVEPPSA</sequence>
<reference evidence="2 3" key="1">
    <citation type="submission" date="2018-06" db="EMBL/GenBank/DDBJ databases">
        <title>Genomic Encyclopedia of Type Strains, Phase III (KMG-III): the genomes of soil and plant-associated and newly described type strains.</title>
        <authorList>
            <person name="Whitman W."/>
        </authorList>
    </citation>
    <scope>NUCLEOTIDE SEQUENCE [LARGE SCALE GENOMIC DNA]</scope>
    <source>
        <strain evidence="2 3">LMG 23644</strain>
    </source>
</reference>
<accession>A0A329CZ49</accession>
<proteinExistence type="predicted"/>
<dbReference type="Proteomes" id="UP000248918">
    <property type="component" value="Unassembled WGS sequence"/>
</dbReference>
<organism evidence="2 3">
    <name type="scientific">Paraburkholderia bryophila</name>
    <dbReference type="NCBI Taxonomy" id="420952"/>
    <lineage>
        <taxon>Bacteria</taxon>
        <taxon>Pseudomonadati</taxon>
        <taxon>Pseudomonadota</taxon>
        <taxon>Betaproteobacteria</taxon>
        <taxon>Burkholderiales</taxon>
        <taxon>Burkholderiaceae</taxon>
        <taxon>Paraburkholderia</taxon>
    </lineage>
</organism>
<evidence type="ECO:0000313" key="2">
    <source>
        <dbReference type="EMBL" id="RAS39347.1"/>
    </source>
</evidence>
<gene>
    <name evidence="2" type="ORF">BX591_101686</name>
</gene>
<name>A0A329CZ49_9BURK</name>
<dbReference type="OrthoDB" id="4420885at2"/>
<evidence type="ECO:0000313" key="3">
    <source>
        <dbReference type="Proteomes" id="UP000248918"/>
    </source>
</evidence>
<dbReference type="RefSeq" id="WP_146749720.1">
    <property type="nucleotide sequence ID" value="NZ_CADFFP010000003.1"/>
</dbReference>